<dbReference type="Proteomes" id="UP000551616">
    <property type="component" value="Unassembled WGS sequence"/>
</dbReference>
<dbReference type="EMBL" id="JABRWO010000010">
    <property type="protein sequence ID" value="MBA2116440.1"/>
    <property type="molecule type" value="Genomic_DNA"/>
</dbReference>
<dbReference type="RefSeq" id="WP_207397850.1">
    <property type="nucleotide sequence ID" value="NZ_JABRWO010000010.1"/>
</dbReference>
<evidence type="ECO:0000313" key="2">
    <source>
        <dbReference type="EMBL" id="MBA2116440.1"/>
    </source>
</evidence>
<organism evidence="2 3">
    <name type="scientific">Bremerella alba</name>
    <dbReference type="NCBI Taxonomy" id="980252"/>
    <lineage>
        <taxon>Bacteria</taxon>
        <taxon>Pseudomonadati</taxon>
        <taxon>Planctomycetota</taxon>
        <taxon>Planctomycetia</taxon>
        <taxon>Pirellulales</taxon>
        <taxon>Pirellulaceae</taxon>
        <taxon>Bremerella</taxon>
    </lineage>
</organism>
<keyword evidence="3" id="KW-1185">Reference proteome</keyword>
<comment type="caution">
    <text evidence="2">The sequence shown here is derived from an EMBL/GenBank/DDBJ whole genome shotgun (WGS) entry which is preliminary data.</text>
</comment>
<protein>
    <submittedName>
        <fullName evidence="2">Uncharacterized protein</fullName>
    </submittedName>
</protein>
<gene>
    <name evidence="2" type="ORF">HOV93_36290</name>
</gene>
<evidence type="ECO:0000256" key="1">
    <source>
        <dbReference type="SAM" id="MobiDB-lite"/>
    </source>
</evidence>
<reference evidence="2 3" key="1">
    <citation type="submission" date="2020-05" db="EMBL/GenBank/DDBJ databases">
        <title>Bremerella alba sp. nov., a novel planctomycete isolated from the surface of the macroalga Fucus spiralis.</title>
        <authorList>
            <person name="Godinho O."/>
            <person name="Botelho R."/>
            <person name="Albuquerque L."/>
            <person name="Wiegand S."/>
            <person name="Da Costa M.S."/>
            <person name="Lobo-Da-Cunha A."/>
            <person name="Jogler C."/>
            <person name="Lage O.M."/>
        </authorList>
    </citation>
    <scope>NUCLEOTIDE SEQUENCE [LARGE SCALE GENOMIC DNA]</scope>
    <source>
        <strain evidence="2 3">FF15</strain>
    </source>
</reference>
<evidence type="ECO:0000313" key="3">
    <source>
        <dbReference type="Proteomes" id="UP000551616"/>
    </source>
</evidence>
<sequence length="125" mass="14065">MPDINPYESPRIAPGNTPTTTGEATLRVTRHWQYQDWLRAYQISVDGSPRDRIRTDQTISIPVTPGELIVVASIDWAKSTPVYVEAQPGDIIDLEVSGSLKGWKLLLVGYYSAFAPHQWLTLERI</sequence>
<dbReference type="AlphaFoldDB" id="A0A7V8V7M6"/>
<proteinExistence type="predicted"/>
<name>A0A7V8V7M6_9BACT</name>
<accession>A0A7V8V7M6</accession>
<feature type="region of interest" description="Disordered" evidence="1">
    <location>
        <begin position="1"/>
        <end position="22"/>
    </location>
</feature>